<dbReference type="AlphaFoldDB" id="A0A1L7WCN8"/>
<dbReference type="PANTHER" id="PTHR42749:SF1">
    <property type="entry name" value="CELL SHAPE-DETERMINING PROTEIN MREB"/>
    <property type="match status" value="1"/>
</dbReference>
<feature type="region of interest" description="Disordered" evidence="1">
    <location>
        <begin position="633"/>
        <end position="663"/>
    </location>
</feature>
<dbReference type="Gene3D" id="3.30.420.40">
    <property type="match status" value="2"/>
</dbReference>
<gene>
    <name evidence="2" type="ORF">PAC_00405</name>
</gene>
<dbReference type="SUPFAM" id="SSF53067">
    <property type="entry name" value="Actin-like ATPase domain"/>
    <property type="match status" value="2"/>
</dbReference>
<dbReference type="InterPro" id="IPR043129">
    <property type="entry name" value="ATPase_NBD"/>
</dbReference>
<dbReference type="OrthoDB" id="2394218at2759"/>
<dbReference type="STRING" id="576137.A0A1L7WCN8"/>
<dbReference type="Proteomes" id="UP000184330">
    <property type="component" value="Unassembled WGS sequence"/>
</dbReference>
<sequence>MSSTQPEIVVGIDFGMTFTGVAYWRRHMPQPKAIQRWPGRPHETNRKVPSVLHYPAVDGNPIWGFPCQYAEHKEEWFKRYLDFQYLERLRAEAPTAGLPTVAEVKKWYRDYMRALFNYISRFLQEQMGVWTMLHVEFVFSLPTTFGSQEITTNLRELLLEAGFGRGFHTLEFGLTEPQASAVDAAKDSSKTFESGDVLLVCDAGGGTTDVALLEQTSPQGARPELRELVNVPGIDVGSTNIDLAFEKLVENRLQASGLNLAENTSWSMMHSPDFQMWKCSFGESSTQDTPKFLVPVPLLNEAVSNRQAGIERGKMAFTHADFESIFDPQIFEIITLLRKQLDFMVQSNPRKYVRYLILSGGLGSSPYLMTRLRAEFVHSSHMAAPSLEILVSDEPQLAVCRGLVIDRMQRITTMRNVLTGRICPASYGVLCDMPYDKNNRQHVGQNVYKHPIFGVLYVRNQVKWMIKKGQSIDVDNHIAHKFTRKVCSLKDGDADDNRKKIWKDSIVVSHQEAHRLPTSLNHSDCHVLCDITSDLSTLSLSDFTLVKEQKSWYKVGSREKYRIAEHQIKVVIGSTDIKFELWYKGEQFARTNSIRVDWQEGAAISTPNVNRRLDSNILGGVRKRSAINAGRNRQSVGNGFRHNTSPAGVRSPRLFTRDRSTLG</sequence>
<dbReference type="PANTHER" id="PTHR42749">
    <property type="entry name" value="CELL SHAPE-DETERMINING PROTEIN MREB"/>
    <property type="match status" value="1"/>
</dbReference>
<protein>
    <submittedName>
        <fullName evidence="2">Related to hsp70 protein</fullName>
    </submittedName>
</protein>
<proteinExistence type="predicted"/>
<feature type="compositionally biased region" description="Polar residues" evidence="1">
    <location>
        <begin position="633"/>
        <end position="646"/>
    </location>
</feature>
<accession>A0A1L7WCN8</accession>
<evidence type="ECO:0000313" key="2">
    <source>
        <dbReference type="EMBL" id="CZR50532.1"/>
    </source>
</evidence>
<name>A0A1L7WCN8_9HELO</name>
<evidence type="ECO:0000256" key="1">
    <source>
        <dbReference type="SAM" id="MobiDB-lite"/>
    </source>
</evidence>
<dbReference type="Gene3D" id="3.90.640.10">
    <property type="entry name" value="Actin, Chain A, domain 4"/>
    <property type="match status" value="1"/>
</dbReference>
<keyword evidence="3" id="KW-1185">Reference proteome</keyword>
<organism evidence="2 3">
    <name type="scientific">Phialocephala subalpina</name>
    <dbReference type="NCBI Taxonomy" id="576137"/>
    <lineage>
        <taxon>Eukaryota</taxon>
        <taxon>Fungi</taxon>
        <taxon>Dikarya</taxon>
        <taxon>Ascomycota</taxon>
        <taxon>Pezizomycotina</taxon>
        <taxon>Leotiomycetes</taxon>
        <taxon>Helotiales</taxon>
        <taxon>Mollisiaceae</taxon>
        <taxon>Phialocephala</taxon>
        <taxon>Phialocephala fortinii species complex</taxon>
    </lineage>
</organism>
<reference evidence="2 3" key="1">
    <citation type="submission" date="2016-03" db="EMBL/GenBank/DDBJ databases">
        <authorList>
            <person name="Ploux O."/>
        </authorList>
    </citation>
    <scope>NUCLEOTIDE SEQUENCE [LARGE SCALE GENOMIC DNA]</scope>
    <source>
        <strain evidence="2 3">UAMH 11012</strain>
    </source>
</reference>
<dbReference type="EMBL" id="FJOG01000001">
    <property type="protein sequence ID" value="CZR50532.1"/>
    <property type="molecule type" value="Genomic_DNA"/>
</dbReference>
<evidence type="ECO:0000313" key="3">
    <source>
        <dbReference type="Proteomes" id="UP000184330"/>
    </source>
</evidence>
<dbReference type="CDD" id="cd10170">
    <property type="entry name" value="ASKHA_NBD_HSP70"/>
    <property type="match status" value="1"/>
</dbReference>